<dbReference type="EC" id="4.1.2.29" evidence="2"/>
<proteinExistence type="predicted"/>
<dbReference type="InterPro" id="IPR018659">
    <property type="entry name" value="DUF2090"/>
</dbReference>
<feature type="domain" description="DUF2090" evidence="1">
    <location>
        <begin position="7"/>
        <end position="298"/>
    </location>
</feature>
<evidence type="ECO:0000313" key="3">
    <source>
        <dbReference type="Proteomes" id="UP001597347"/>
    </source>
</evidence>
<dbReference type="Proteomes" id="UP001597347">
    <property type="component" value="Unassembled WGS sequence"/>
</dbReference>
<reference evidence="3" key="1">
    <citation type="journal article" date="2019" name="Int. J. Syst. Evol. Microbiol.">
        <title>The Global Catalogue of Microorganisms (GCM) 10K type strain sequencing project: providing services to taxonomists for standard genome sequencing and annotation.</title>
        <authorList>
            <consortium name="The Broad Institute Genomics Platform"/>
            <consortium name="The Broad Institute Genome Sequencing Center for Infectious Disease"/>
            <person name="Wu L."/>
            <person name="Ma J."/>
        </authorList>
    </citation>
    <scope>NUCLEOTIDE SEQUENCE [LARGE SCALE GENOMIC DNA]</scope>
    <source>
        <strain evidence="3">CGMCC 1.12471</strain>
    </source>
</reference>
<organism evidence="2 3">
    <name type="scientific">Amnibacterium endophyticum</name>
    <dbReference type="NCBI Taxonomy" id="2109337"/>
    <lineage>
        <taxon>Bacteria</taxon>
        <taxon>Bacillati</taxon>
        <taxon>Actinomycetota</taxon>
        <taxon>Actinomycetes</taxon>
        <taxon>Micrococcales</taxon>
        <taxon>Microbacteriaceae</taxon>
        <taxon>Amnibacterium</taxon>
    </lineage>
</organism>
<accession>A0ABW4LGW5</accession>
<dbReference type="RefSeq" id="WP_377936102.1">
    <property type="nucleotide sequence ID" value="NZ_JBHUEA010000026.1"/>
</dbReference>
<dbReference type="Gene3D" id="3.20.20.70">
    <property type="entry name" value="Aldolase class I"/>
    <property type="match status" value="1"/>
</dbReference>
<protein>
    <submittedName>
        <fullName evidence="2">2-deoxy-5-keto-D-gluconate 6-phosphate aldolase domain-containing protein</fullName>
        <ecNumber evidence="2">4.1.2.29</ecNumber>
    </submittedName>
</protein>
<keyword evidence="2" id="KW-0456">Lyase</keyword>
<comment type="caution">
    <text evidence="2">The sequence shown here is derived from an EMBL/GenBank/DDBJ whole genome shotgun (WGS) entry which is preliminary data.</text>
</comment>
<keyword evidence="3" id="KW-1185">Reference proteome</keyword>
<dbReference type="InterPro" id="IPR013785">
    <property type="entry name" value="Aldolase_TIM"/>
</dbReference>
<dbReference type="EMBL" id="JBHUEA010000026">
    <property type="protein sequence ID" value="MFD1722733.1"/>
    <property type="molecule type" value="Genomic_DNA"/>
</dbReference>
<dbReference type="GO" id="GO:0047441">
    <property type="term" value="F:5-dehydro-2-deoxyphosphogluconate aldolase activity"/>
    <property type="evidence" value="ECO:0007669"/>
    <property type="project" value="UniProtKB-EC"/>
</dbReference>
<sequence length="302" mass="33543">MTEQRLFFILAMDQRDSIEEKLYGLDGAPTPEQAADIAANKLLVYRGLQDALPSLPEGVRPGFLVDEQYGASPAVLAAADERVALAMPLEASGQQWFDFEFGTAWREHAGFFGADHPKVLVRDNPGLDVEERAQQAFKVAQIAGWAAEQNLEFIVELLVPATDDDLARVDGDQDRYDREVRPDLTVSAMEFLQDHGVDPAIWKIEGLAERADAERVAATARRGDRTGRCIVLGRHAPQEQLDEWLRVAAPVEGFAGFAIGRSNWWDALEGRRSGDLDEAGARRLVAEHYTHYVRTYLEARGA</sequence>
<dbReference type="Pfam" id="PF09863">
    <property type="entry name" value="DUF2090"/>
    <property type="match status" value="1"/>
</dbReference>
<evidence type="ECO:0000259" key="1">
    <source>
        <dbReference type="Pfam" id="PF09863"/>
    </source>
</evidence>
<dbReference type="SUPFAM" id="SSF51569">
    <property type="entry name" value="Aldolase"/>
    <property type="match status" value="1"/>
</dbReference>
<gene>
    <name evidence="2" type="ORF">ACFSBI_14350</name>
</gene>
<name>A0ABW4LGW5_9MICO</name>
<evidence type="ECO:0000313" key="2">
    <source>
        <dbReference type="EMBL" id="MFD1722733.1"/>
    </source>
</evidence>